<dbReference type="FunFam" id="1.10.8.270:FF:000016">
    <property type="entry name" value="TBC1 domain family member 2A"/>
    <property type="match status" value="1"/>
</dbReference>
<dbReference type="SMART" id="SM00164">
    <property type="entry name" value="TBC"/>
    <property type="match status" value="1"/>
</dbReference>
<dbReference type="Pfam" id="PF00566">
    <property type="entry name" value="RabGAP-TBC"/>
    <property type="match status" value="1"/>
</dbReference>
<dbReference type="GO" id="GO:0031267">
    <property type="term" value="F:small GTPase binding"/>
    <property type="evidence" value="ECO:0007669"/>
    <property type="project" value="TreeGrafter"/>
</dbReference>
<dbReference type="EnsemblMetazoa" id="tetur07g03410.1">
    <property type="protein sequence ID" value="tetur07g03410.1"/>
    <property type="gene ID" value="tetur07g03410"/>
</dbReference>
<evidence type="ECO:0000259" key="1">
    <source>
        <dbReference type="PROSITE" id="PS50086"/>
    </source>
</evidence>
<dbReference type="OMA" id="WYITLFT"/>
<reference evidence="2" key="2">
    <citation type="submission" date="2015-06" db="UniProtKB">
        <authorList>
            <consortium name="EnsemblMetazoa"/>
        </authorList>
    </citation>
    <scope>IDENTIFICATION</scope>
</reference>
<protein>
    <recommendedName>
        <fullName evidence="1">Rab-GAP TBC domain-containing protein</fullName>
    </recommendedName>
</protein>
<dbReference type="GO" id="GO:0005096">
    <property type="term" value="F:GTPase activator activity"/>
    <property type="evidence" value="ECO:0007669"/>
    <property type="project" value="TreeGrafter"/>
</dbReference>
<proteinExistence type="predicted"/>
<gene>
    <name evidence="2" type="primary">107361945</name>
</gene>
<dbReference type="FunFam" id="1.10.472.80:FF:000019">
    <property type="entry name" value="USP6 N-terminal like"/>
    <property type="match status" value="1"/>
</dbReference>
<dbReference type="KEGG" id="tut:107361945"/>
<dbReference type="AlphaFoldDB" id="T1K922"/>
<dbReference type="HOGENOM" id="CLU_005350_10_0_1"/>
<dbReference type="Proteomes" id="UP000015104">
    <property type="component" value="Unassembled WGS sequence"/>
</dbReference>
<keyword evidence="3" id="KW-1185">Reference proteome</keyword>
<accession>T1K922</accession>
<dbReference type="SUPFAM" id="SSF47923">
    <property type="entry name" value="Ypt/Rab-GAP domain of gyp1p"/>
    <property type="match status" value="2"/>
</dbReference>
<dbReference type="eggNOG" id="KOG1102">
    <property type="taxonomic scope" value="Eukaryota"/>
</dbReference>
<dbReference type="InterPro" id="IPR035969">
    <property type="entry name" value="Rab-GAP_TBC_sf"/>
</dbReference>
<dbReference type="PANTHER" id="PTHR47219:SF19">
    <property type="entry name" value="USP6 N-TERMINAL-LIKE PROTEIN ISOFORM X1"/>
    <property type="match status" value="1"/>
</dbReference>
<dbReference type="FunFam" id="1.10.10.750:FF:000001">
    <property type="entry name" value="TBC1 domain family member 10A"/>
    <property type="match status" value="1"/>
</dbReference>
<sequence>MDEHRIDPDEERRTIVERYTKGREKIRDQIGDWEDPQNLVLFTDRYGFIHDQQLPPRLSKHEAKVRQKEISRTSKWLKMLEQWDKYFPNSEKLRKRVYKGIPNSLRGEVWTRLMEVPQVKKEQEGRYQELLDYGLYNSKDIRQIDLDINRTFRNNDMFRDRFNAKQQELFRILVAYSVYNKEIGYTQGMSQIAALLLMYTSNEEDAFWSLDRLMSGEKYAMHGFFIDGFPKLQRFADHHDKILKKFLPRVYKHFKKFDINATLYTLKWFFQCFLDRVPFSLTLRIWDCFMLDGEMILTCFSYTLLKLHKRSILDKSMEDLISFLQIDLEKDFGYLDDQAIRELQIAINELRKQKMESPAKTNTDAEKPTRPFGMLLQADNVSIMTGTDDRSIAGSINLKNSDSVSLAQTSRTSSEVDQNELENTELDDVEVNDFCKIQRSCSIYDNVDINESIEAAKRLSELTTNSDQRGFFKLQITLS</sequence>
<name>T1K922_TETUR</name>
<dbReference type="OrthoDB" id="294251at2759"/>
<dbReference type="InterPro" id="IPR000195">
    <property type="entry name" value="Rab-GAP-TBC_dom"/>
</dbReference>
<evidence type="ECO:0000313" key="2">
    <source>
        <dbReference type="EnsemblMetazoa" id="tetur07g03410.1"/>
    </source>
</evidence>
<dbReference type="PANTHER" id="PTHR47219">
    <property type="entry name" value="RAB GTPASE-ACTIVATING PROTEIN 1-LIKE"/>
    <property type="match status" value="1"/>
</dbReference>
<feature type="domain" description="Rab-GAP TBC" evidence="1">
    <location>
        <begin position="100"/>
        <end position="293"/>
    </location>
</feature>
<dbReference type="EMBL" id="CAEY01001886">
    <property type="status" value="NOT_ANNOTATED_CDS"/>
    <property type="molecule type" value="Genomic_DNA"/>
</dbReference>
<dbReference type="Gene3D" id="1.10.472.80">
    <property type="entry name" value="Ypt/Rab-GAP domain of gyp1p, domain 3"/>
    <property type="match status" value="1"/>
</dbReference>
<dbReference type="InterPro" id="IPR050302">
    <property type="entry name" value="Rab_GAP_TBC_domain"/>
</dbReference>
<dbReference type="Gene3D" id="1.10.8.270">
    <property type="entry name" value="putative rabgap domain of human tbc1 domain family member 14 like domains"/>
    <property type="match status" value="1"/>
</dbReference>
<dbReference type="Gene3D" id="1.10.10.750">
    <property type="entry name" value="Ypt/Rab-GAP domain of gyp1p, domain 1"/>
    <property type="match status" value="1"/>
</dbReference>
<dbReference type="PROSITE" id="PS50086">
    <property type="entry name" value="TBC_RABGAP"/>
    <property type="match status" value="1"/>
</dbReference>
<evidence type="ECO:0000313" key="3">
    <source>
        <dbReference type="Proteomes" id="UP000015104"/>
    </source>
</evidence>
<dbReference type="STRING" id="32264.T1K922"/>
<organism evidence="2 3">
    <name type="scientific">Tetranychus urticae</name>
    <name type="common">Two-spotted spider mite</name>
    <dbReference type="NCBI Taxonomy" id="32264"/>
    <lineage>
        <taxon>Eukaryota</taxon>
        <taxon>Metazoa</taxon>
        <taxon>Ecdysozoa</taxon>
        <taxon>Arthropoda</taxon>
        <taxon>Chelicerata</taxon>
        <taxon>Arachnida</taxon>
        <taxon>Acari</taxon>
        <taxon>Acariformes</taxon>
        <taxon>Trombidiformes</taxon>
        <taxon>Prostigmata</taxon>
        <taxon>Eleutherengona</taxon>
        <taxon>Raphignathae</taxon>
        <taxon>Tetranychoidea</taxon>
        <taxon>Tetranychidae</taxon>
        <taxon>Tetranychus</taxon>
    </lineage>
</organism>
<reference evidence="3" key="1">
    <citation type="submission" date="2011-08" db="EMBL/GenBank/DDBJ databases">
        <authorList>
            <person name="Rombauts S."/>
        </authorList>
    </citation>
    <scope>NUCLEOTIDE SEQUENCE</scope>
    <source>
        <strain evidence="3">London</strain>
    </source>
</reference>